<evidence type="ECO:0000256" key="1">
    <source>
        <dbReference type="ARBA" id="ARBA00004496"/>
    </source>
</evidence>
<dbReference type="GO" id="GO:0008764">
    <property type="term" value="F:UDP-N-acetylmuramoylalanine-D-glutamate ligase activity"/>
    <property type="evidence" value="ECO:0007669"/>
    <property type="project" value="UniProtKB-EC"/>
</dbReference>
<dbReference type="SUPFAM" id="SSF53623">
    <property type="entry name" value="MurD-like peptide ligases, catalytic domain"/>
    <property type="match status" value="1"/>
</dbReference>
<protein>
    <submittedName>
        <fullName evidence="9">UDP-N-acetylmuramoylalanine--D-glutamate ligase</fullName>
        <ecNumber evidence="9">6.3.2.9</ecNumber>
    </submittedName>
</protein>
<keyword evidence="6" id="KW-0067">ATP-binding</keyword>
<keyword evidence="3" id="KW-0963">Cytoplasm</keyword>
<dbReference type="InterPro" id="IPR005762">
    <property type="entry name" value="MurD"/>
</dbReference>
<dbReference type="PANTHER" id="PTHR43692">
    <property type="entry name" value="UDP-N-ACETYLMURAMOYLALANINE--D-GLUTAMATE LIGASE"/>
    <property type="match status" value="1"/>
</dbReference>
<comment type="subcellular location">
    <subcellularLocation>
        <location evidence="1">Cytoplasm</location>
    </subcellularLocation>
</comment>
<dbReference type="GO" id="GO:0005737">
    <property type="term" value="C:cytoplasm"/>
    <property type="evidence" value="ECO:0007669"/>
    <property type="project" value="UniProtKB-SubCell"/>
</dbReference>
<dbReference type="PANTHER" id="PTHR43692:SF1">
    <property type="entry name" value="UDP-N-ACETYLMURAMOYLALANINE--D-GLUTAMATE LIGASE"/>
    <property type="match status" value="1"/>
</dbReference>
<dbReference type="GO" id="GO:0009252">
    <property type="term" value="P:peptidoglycan biosynthetic process"/>
    <property type="evidence" value="ECO:0007669"/>
    <property type="project" value="UniProtKB-UniPathway"/>
</dbReference>
<dbReference type="InterPro" id="IPR013221">
    <property type="entry name" value="Mur_ligase_cen"/>
</dbReference>
<dbReference type="AlphaFoldDB" id="A0A3B0UJK5"/>
<accession>A0A3B0UJK5</accession>
<name>A0A3B0UJK5_9ZZZZ</name>
<dbReference type="GO" id="GO:0005524">
    <property type="term" value="F:ATP binding"/>
    <property type="evidence" value="ECO:0007669"/>
    <property type="project" value="UniProtKB-KW"/>
</dbReference>
<dbReference type="Pfam" id="PF02875">
    <property type="entry name" value="Mur_ligase_C"/>
    <property type="match status" value="1"/>
</dbReference>
<dbReference type="GO" id="GO:0051301">
    <property type="term" value="P:cell division"/>
    <property type="evidence" value="ECO:0007669"/>
    <property type="project" value="InterPro"/>
</dbReference>
<evidence type="ECO:0000256" key="5">
    <source>
        <dbReference type="ARBA" id="ARBA00022741"/>
    </source>
</evidence>
<evidence type="ECO:0000256" key="3">
    <source>
        <dbReference type="ARBA" id="ARBA00022490"/>
    </source>
</evidence>
<dbReference type="Pfam" id="PF08245">
    <property type="entry name" value="Mur_ligase_M"/>
    <property type="match status" value="1"/>
</dbReference>
<sequence>MKLVVLGGGESGVGTAILGKQQEYNVFVSDKGIIANKYKQVLLNNNISFEEGKHTESIIFDAGVVMKSPGIPDDIPLIKALKLKCIPVISEIEFASKYTDGTIVGITGSNGKTTTTMLVNHILKDANLNVGMGGNIGDSFAQQVAKQNFDIHVLELSSFQLDGIESFQPHIAVITNITPDHLDRYDYKFENYINSKFRITKNQTEKDFLIYDFDDEVIVNWLKKNKVKATLLPFSIKNKLQQGVYLEDNKIIIKYKKEEKIMGISSLALKGKHNTKNAMAAAMTASLLKVRKDTIRESLEDFEGVEHRLENVLKINGVQYINDSKATNVNATFYALESMKSPTVWIVGGVDKGNDYLDLMPLVREKVKAIICLGVDNQKIVQTFFNVVDLVVETMGAEEAVKVAYKIAEKGDTVLLSPACASFDLFENYQDRGNKFKKAVREL</sequence>
<dbReference type="Pfam" id="PF21377">
    <property type="entry name" value="MurD_N"/>
    <property type="match status" value="1"/>
</dbReference>
<dbReference type="NCBIfam" id="TIGR01087">
    <property type="entry name" value="murD"/>
    <property type="match status" value="1"/>
</dbReference>
<proteinExistence type="inferred from homology"/>
<feature type="domain" description="Mur ligase central" evidence="8">
    <location>
        <begin position="106"/>
        <end position="284"/>
    </location>
</feature>
<dbReference type="EMBL" id="UOER01000614">
    <property type="protein sequence ID" value="VAW26602.1"/>
    <property type="molecule type" value="Genomic_DNA"/>
</dbReference>
<dbReference type="InterPro" id="IPR036565">
    <property type="entry name" value="Mur-like_cat_sf"/>
</dbReference>
<evidence type="ECO:0000259" key="8">
    <source>
        <dbReference type="Pfam" id="PF08245"/>
    </source>
</evidence>
<evidence type="ECO:0000256" key="4">
    <source>
        <dbReference type="ARBA" id="ARBA00022598"/>
    </source>
</evidence>
<dbReference type="Gene3D" id="3.40.1190.10">
    <property type="entry name" value="Mur-like, catalytic domain"/>
    <property type="match status" value="1"/>
</dbReference>
<dbReference type="Gene3D" id="3.90.190.20">
    <property type="entry name" value="Mur ligase, C-terminal domain"/>
    <property type="match status" value="1"/>
</dbReference>
<gene>
    <name evidence="9" type="ORF">MNBD_BACTEROID04-1479</name>
</gene>
<dbReference type="Gene3D" id="3.40.50.720">
    <property type="entry name" value="NAD(P)-binding Rossmann-like Domain"/>
    <property type="match status" value="1"/>
</dbReference>
<dbReference type="InterPro" id="IPR036615">
    <property type="entry name" value="Mur_ligase_C_dom_sf"/>
</dbReference>
<evidence type="ECO:0000256" key="2">
    <source>
        <dbReference type="ARBA" id="ARBA00004752"/>
    </source>
</evidence>
<evidence type="ECO:0000259" key="7">
    <source>
        <dbReference type="Pfam" id="PF02875"/>
    </source>
</evidence>
<evidence type="ECO:0000313" key="9">
    <source>
        <dbReference type="EMBL" id="VAW26602.1"/>
    </source>
</evidence>
<dbReference type="UniPathway" id="UPA00219"/>
<dbReference type="InterPro" id="IPR004101">
    <property type="entry name" value="Mur_ligase_C"/>
</dbReference>
<organism evidence="9">
    <name type="scientific">hydrothermal vent metagenome</name>
    <dbReference type="NCBI Taxonomy" id="652676"/>
    <lineage>
        <taxon>unclassified sequences</taxon>
        <taxon>metagenomes</taxon>
        <taxon>ecological metagenomes</taxon>
    </lineage>
</organism>
<evidence type="ECO:0000256" key="6">
    <source>
        <dbReference type="ARBA" id="ARBA00022840"/>
    </source>
</evidence>
<reference evidence="9" key="1">
    <citation type="submission" date="2018-06" db="EMBL/GenBank/DDBJ databases">
        <authorList>
            <person name="Zhirakovskaya E."/>
        </authorList>
    </citation>
    <scope>NUCLEOTIDE SEQUENCE</scope>
</reference>
<comment type="pathway">
    <text evidence="2">Cell wall biogenesis; peptidoglycan biosynthesis.</text>
</comment>
<keyword evidence="4 9" id="KW-0436">Ligase</keyword>
<dbReference type="SUPFAM" id="SSF53244">
    <property type="entry name" value="MurD-like peptide ligases, peptide-binding domain"/>
    <property type="match status" value="1"/>
</dbReference>
<dbReference type="EC" id="6.3.2.9" evidence="9"/>
<feature type="domain" description="Mur ligase C-terminal" evidence="7">
    <location>
        <begin position="307"/>
        <end position="420"/>
    </location>
</feature>
<dbReference type="GO" id="GO:0008360">
    <property type="term" value="P:regulation of cell shape"/>
    <property type="evidence" value="ECO:0007669"/>
    <property type="project" value="InterPro"/>
</dbReference>
<dbReference type="HAMAP" id="MF_00639">
    <property type="entry name" value="MurD"/>
    <property type="match status" value="1"/>
</dbReference>
<dbReference type="SUPFAM" id="SSF51984">
    <property type="entry name" value="MurCD N-terminal domain"/>
    <property type="match status" value="1"/>
</dbReference>
<keyword evidence="5" id="KW-0547">Nucleotide-binding</keyword>